<gene>
    <name evidence="25" type="ORF">PPERSA_13118</name>
</gene>
<accession>A0A0V0QWD6</accession>
<comment type="catalytic activity">
    <reaction evidence="10">
        <text>2-oxo-dATP + H2O = 2-oxo-dAMP + diphosphate + H(+)</text>
        <dbReference type="Rhea" id="RHEA:31583"/>
        <dbReference type="ChEBI" id="CHEBI:15377"/>
        <dbReference type="ChEBI" id="CHEBI:15378"/>
        <dbReference type="ChEBI" id="CHEBI:33019"/>
        <dbReference type="ChEBI" id="CHEBI:63212"/>
        <dbReference type="ChEBI" id="CHEBI:77897"/>
        <dbReference type="EC" id="3.6.1.56"/>
    </reaction>
    <physiologicalReaction direction="left-to-right" evidence="10">
        <dbReference type="Rhea" id="RHEA:31584"/>
    </physiologicalReaction>
</comment>
<evidence type="ECO:0000256" key="16">
    <source>
        <dbReference type="ARBA" id="ARBA00030634"/>
    </source>
</evidence>
<dbReference type="PRINTS" id="PR01403">
    <property type="entry name" value="8OXTPHPHTASE"/>
</dbReference>
<dbReference type="InterPro" id="IPR015797">
    <property type="entry name" value="NUDIX_hydrolase-like_dom_sf"/>
</dbReference>
<feature type="domain" description="Nudix hydrolase" evidence="24">
    <location>
        <begin position="6"/>
        <end position="139"/>
    </location>
</feature>
<dbReference type="GO" id="GO:0005737">
    <property type="term" value="C:cytoplasm"/>
    <property type="evidence" value="ECO:0007669"/>
    <property type="project" value="TreeGrafter"/>
</dbReference>
<evidence type="ECO:0000256" key="23">
    <source>
        <dbReference type="ARBA" id="ARBA00053094"/>
    </source>
</evidence>
<dbReference type="Proteomes" id="UP000054937">
    <property type="component" value="Unassembled WGS sequence"/>
</dbReference>
<keyword evidence="6 25" id="KW-0378">Hydrolase</keyword>
<evidence type="ECO:0000256" key="13">
    <source>
        <dbReference type="ARBA" id="ARBA00026103"/>
    </source>
</evidence>
<evidence type="ECO:0000256" key="19">
    <source>
        <dbReference type="ARBA" id="ARBA00032071"/>
    </source>
</evidence>
<reference evidence="25 26" key="1">
    <citation type="journal article" date="2015" name="Sci. Rep.">
        <title>Genome of the facultative scuticociliatosis pathogen Pseudocohnilembus persalinus provides insight into its virulence through horizontal gene transfer.</title>
        <authorList>
            <person name="Xiong J."/>
            <person name="Wang G."/>
            <person name="Cheng J."/>
            <person name="Tian M."/>
            <person name="Pan X."/>
            <person name="Warren A."/>
            <person name="Jiang C."/>
            <person name="Yuan D."/>
            <person name="Miao W."/>
        </authorList>
    </citation>
    <scope>NUCLEOTIDE SEQUENCE [LARGE SCALE GENOMIC DNA]</scope>
    <source>
        <strain evidence="25">36N120E</strain>
    </source>
</reference>
<evidence type="ECO:0000256" key="15">
    <source>
        <dbReference type="ARBA" id="ARBA00029673"/>
    </source>
</evidence>
<comment type="catalytic activity">
    <reaction evidence="12">
        <text>2-oxo-ATP + H2O = 2-oxo-AMP + diphosphate + H(+)</text>
        <dbReference type="Rhea" id="RHEA:67392"/>
        <dbReference type="ChEBI" id="CHEBI:15377"/>
        <dbReference type="ChEBI" id="CHEBI:15378"/>
        <dbReference type="ChEBI" id="CHEBI:33019"/>
        <dbReference type="ChEBI" id="CHEBI:71395"/>
        <dbReference type="ChEBI" id="CHEBI:172878"/>
    </reaction>
    <physiologicalReaction direction="left-to-right" evidence="12">
        <dbReference type="Rhea" id="RHEA:67393"/>
    </physiologicalReaction>
</comment>
<comment type="subcellular location">
    <subcellularLocation>
        <location evidence="2">Nucleus</location>
    </subcellularLocation>
</comment>
<dbReference type="PANTHER" id="PTHR43758">
    <property type="entry name" value="7,8-DIHYDRO-8-OXOGUANINE TRIPHOSPHATASE"/>
    <property type="match status" value="1"/>
</dbReference>
<evidence type="ECO:0000256" key="20">
    <source>
        <dbReference type="ARBA" id="ARBA00048002"/>
    </source>
</evidence>
<comment type="catalytic activity">
    <reaction evidence="20">
        <text>N(6)-methyl-ATP + H2O = N(6)-methyl-AMP + diphosphate + H(+)</text>
        <dbReference type="Rhea" id="RHEA:67608"/>
        <dbReference type="ChEBI" id="CHEBI:15377"/>
        <dbReference type="ChEBI" id="CHEBI:15378"/>
        <dbReference type="ChEBI" id="CHEBI:33019"/>
        <dbReference type="ChEBI" id="CHEBI:144842"/>
        <dbReference type="ChEBI" id="CHEBI:172873"/>
    </reaction>
    <physiologicalReaction direction="left-to-right" evidence="20">
        <dbReference type="Rhea" id="RHEA:67609"/>
    </physiologicalReaction>
</comment>
<comment type="cofactor">
    <cofactor evidence="1">
        <name>Mg(2+)</name>
        <dbReference type="ChEBI" id="CHEBI:18420"/>
    </cofactor>
</comment>
<keyword evidence="5" id="KW-0479">Metal-binding</keyword>
<dbReference type="SUPFAM" id="SSF55811">
    <property type="entry name" value="Nudix"/>
    <property type="match status" value="1"/>
</dbReference>
<evidence type="ECO:0000259" key="24">
    <source>
        <dbReference type="PROSITE" id="PS51462"/>
    </source>
</evidence>
<evidence type="ECO:0000256" key="4">
    <source>
        <dbReference type="ARBA" id="ARBA00011245"/>
    </source>
</evidence>
<evidence type="ECO:0000256" key="18">
    <source>
        <dbReference type="ARBA" id="ARBA00031927"/>
    </source>
</evidence>
<dbReference type="GO" id="GO:0008828">
    <property type="term" value="F:dATP diphosphatase activity"/>
    <property type="evidence" value="ECO:0007669"/>
    <property type="project" value="UniProtKB-EC"/>
</dbReference>
<keyword evidence="7" id="KW-0460">Magnesium</keyword>
<dbReference type="GO" id="GO:0008413">
    <property type="term" value="F:8-oxo-7,8-dihydroguanosine triphosphate pyrophosphatase activity"/>
    <property type="evidence" value="ECO:0007669"/>
    <property type="project" value="InterPro"/>
</dbReference>
<dbReference type="Pfam" id="PF00293">
    <property type="entry name" value="NUDIX"/>
    <property type="match status" value="1"/>
</dbReference>
<name>A0A0V0QWD6_PSEPJ</name>
<dbReference type="PROSITE" id="PS00893">
    <property type="entry name" value="NUDIX_BOX"/>
    <property type="match status" value="1"/>
</dbReference>
<comment type="function">
    <text evidence="23">Oxidized purine nucleoside triphosphate hydrolase which is a prominent sanitizer of the oxidized nucleotide pool. Catalyzes the hydrolysis of 2-oxo-dATP (2-hydroxy-dATP) into 2-oxo-dAMP. Also has a significant hydrolase activity toward 2-oxo-ATP, 8-oxo-dGTP and 8-oxo-dATP. Through the hydrolysis of oxidized purine nucleoside triphosphates, prevents their incorporation into DNA and the subsequent transversions A:T to C:G and G:C to T:A. Also catalyzes the hydrolysis of methylated purine nucleoside triphosphate preventing their integration into DNA. Through this antimutagenic activity protects cells from oxidative stress.</text>
</comment>
<dbReference type="InterPro" id="IPR000086">
    <property type="entry name" value="NUDIX_hydrolase_dom"/>
</dbReference>
<dbReference type="OMA" id="MWADDEF"/>
<dbReference type="GO" id="GO:0042262">
    <property type="term" value="P:DNA protection"/>
    <property type="evidence" value="ECO:0007669"/>
    <property type="project" value="InterPro"/>
</dbReference>
<dbReference type="GO" id="GO:0005634">
    <property type="term" value="C:nucleus"/>
    <property type="evidence" value="ECO:0007669"/>
    <property type="project" value="UniProtKB-SubCell"/>
</dbReference>
<evidence type="ECO:0000256" key="12">
    <source>
        <dbReference type="ARBA" id="ARBA00024596"/>
    </source>
</evidence>
<comment type="catalytic activity">
    <reaction evidence="21">
        <text>O(6)-methyl-dGTP + H2O = O(6)-methyl-dGMP + diphosphate + H(+)</text>
        <dbReference type="Rhea" id="RHEA:67600"/>
        <dbReference type="ChEBI" id="CHEBI:15377"/>
        <dbReference type="ChEBI" id="CHEBI:15378"/>
        <dbReference type="ChEBI" id="CHEBI:33019"/>
        <dbReference type="ChEBI" id="CHEBI:169974"/>
        <dbReference type="ChEBI" id="CHEBI:169975"/>
    </reaction>
    <physiologicalReaction direction="left-to-right" evidence="21">
        <dbReference type="Rhea" id="RHEA:67601"/>
    </physiologicalReaction>
</comment>
<evidence type="ECO:0000256" key="10">
    <source>
        <dbReference type="ARBA" id="ARBA00024459"/>
    </source>
</evidence>
<evidence type="ECO:0000313" key="26">
    <source>
        <dbReference type="Proteomes" id="UP000054937"/>
    </source>
</evidence>
<evidence type="ECO:0000256" key="17">
    <source>
        <dbReference type="ARBA" id="ARBA00030682"/>
    </source>
</evidence>
<comment type="caution">
    <text evidence="25">The sequence shown here is derived from an EMBL/GenBank/DDBJ whole genome shotgun (WGS) entry which is preliminary data.</text>
</comment>
<dbReference type="PANTHER" id="PTHR43758:SF2">
    <property type="entry name" value="OXIDIZED PURINE NUCLEOSIDE TRIPHOSPHATE HYDROLASE"/>
    <property type="match status" value="1"/>
</dbReference>
<dbReference type="EMBL" id="LDAU01000094">
    <property type="protein sequence ID" value="KRX06639.1"/>
    <property type="molecule type" value="Genomic_DNA"/>
</dbReference>
<evidence type="ECO:0000256" key="9">
    <source>
        <dbReference type="ARBA" id="ARBA00024448"/>
    </source>
</evidence>
<dbReference type="Gene3D" id="3.90.79.10">
    <property type="entry name" value="Nucleoside Triphosphate Pyrophosphohydrolase"/>
    <property type="match status" value="1"/>
</dbReference>
<comment type="catalytic activity">
    <reaction evidence="9">
        <text>8-oxo-dATP + H2O = 8-oxo-dAMP + diphosphate + H(+)</text>
        <dbReference type="Rhea" id="RHEA:65396"/>
        <dbReference type="ChEBI" id="CHEBI:15377"/>
        <dbReference type="ChEBI" id="CHEBI:15378"/>
        <dbReference type="ChEBI" id="CHEBI:33019"/>
        <dbReference type="ChEBI" id="CHEBI:71361"/>
        <dbReference type="ChEBI" id="CHEBI:172871"/>
    </reaction>
    <physiologicalReaction direction="left-to-right" evidence="9">
        <dbReference type="Rhea" id="RHEA:65397"/>
    </physiologicalReaction>
</comment>
<evidence type="ECO:0000256" key="21">
    <source>
        <dbReference type="ARBA" id="ARBA00048894"/>
    </source>
</evidence>
<keyword evidence="26" id="KW-1185">Reference proteome</keyword>
<keyword evidence="8" id="KW-0539">Nucleus</keyword>
<protein>
    <recommendedName>
        <fullName evidence="14">Oxidized purine nucleoside triphosphate hydrolase</fullName>
        <ecNumber evidence="13">3.6.1.56</ecNumber>
    </recommendedName>
    <alternativeName>
        <fullName evidence="18">2-hydroxy-dATP diphosphatase</fullName>
    </alternativeName>
    <alternativeName>
        <fullName evidence="17">7,8-dihydro-8-oxoguanine triphosphatase</fullName>
    </alternativeName>
    <alternativeName>
        <fullName evidence="16">8-oxo-dGTPase</fullName>
    </alternativeName>
    <alternativeName>
        <fullName evidence="19">Methylated purine nucleoside triphosphate hydrolase</fullName>
    </alternativeName>
    <alternativeName>
        <fullName evidence="15">Nucleoside diphosphate-linked moiety X motif 1</fullName>
    </alternativeName>
</protein>
<proteinExistence type="inferred from homology"/>
<comment type="catalytic activity">
    <reaction evidence="11">
        <text>8-oxo-dGTP + H2O = 8-oxo-dGMP + diphosphate + H(+)</text>
        <dbReference type="Rhea" id="RHEA:31575"/>
        <dbReference type="ChEBI" id="CHEBI:15377"/>
        <dbReference type="ChEBI" id="CHEBI:15378"/>
        <dbReference type="ChEBI" id="CHEBI:33019"/>
        <dbReference type="ChEBI" id="CHEBI:63224"/>
        <dbReference type="ChEBI" id="CHEBI:77896"/>
    </reaction>
    <physiologicalReaction direction="left-to-right" evidence="11">
        <dbReference type="Rhea" id="RHEA:31576"/>
    </physiologicalReaction>
</comment>
<evidence type="ECO:0000256" key="22">
    <source>
        <dbReference type="ARBA" id="ARBA00049032"/>
    </source>
</evidence>
<evidence type="ECO:0000256" key="5">
    <source>
        <dbReference type="ARBA" id="ARBA00022723"/>
    </source>
</evidence>
<dbReference type="CDD" id="cd03427">
    <property type="entry name" value="NUDIX_MTH1_Nudt1"/>
    <property type="match status" value="1"/>
</dbReference>
<comment type="similarity">
    <text evidence="3">Belongs to the Nudix hydrolase family.</text>
</comment>
<evidence type="ECO:0000256" key="14">
    <source>
        <dbReference type="ARBA" id="ARBA00026218"/>
    </source>
</evidence>
<evidence type="ECO:0000256" key="11">
    <source>
        <dbReference type="ARBA" id="ARBA00024486"/>
    </source>
</evidence>
<evidence type="ECO:0000256" key="3">
    <source>
        <dbReference type="ARBA" id="ARBA00005582"/>
    </source>
</evidence>
<evidence type="ECO:0000256" key="8">
    <source>
        <dbReference type="ARBA" id="ARBA00023242"/>
    </source>
</evidence>
<comment type="subunit">
    <text evidence="4">Monomer.</text>
</comment>
<evidence type="ECO:0000256" key="2">
    <source>
        <dbReference type="ARBA" id="ARBA00004123"/>
    </source>
</evidence>
<dbReference type="EC" id="3.6.1.56" evidence="13"/>
<dbReference type="InterPro" id="IPR003563">
    <property type="entry name" value="8ODP"/>
</dbReference>
<dbReference type="PROSITE" id="PS51462">
    <property type="entry name" value="NUDIX"/>
    <property type="match status" value="1"/>
</dbReference>
<evidence type="ECO:0000256" key="6">
    <source>
        <dbReference type="ARBA" id="ARBA00022801"/>
    </source>
</evidence>
<evidence type="ECO:0000256" key="1">
    <source>
        <dbReference type="ARBA" id="ARBA00001946"/>
    </source>
</evidence>
<dbReference type="InterPro" id="IPR020084">
    <property type="entry name" value="NUDIX_hydrolase_CS"/>
</dbReference>
<sequence>MQQTKPNKAYTLVFIFKNNCQQVLLGQKKRGFGEGKWNGFGGKVEKDESIKDAAIREMWEESGIKIQNQDLKFQGFMTFDMDTDMTKLFRIHIFTATKYEGNEIETDEMKPQWFDINKIPYEQMWLDDKIWYPYMFDKKFFNCFCHFKDQNEILDCKIEELKNLEHLLQIQKQNCEFKLE</sequence>
<dbReference type="OrthoDB" id="408303at2759"/>
<evidence type="ECO:0000313" key="25">
    <source>
        <dbReference type="EMBL" id="KRX06639.1"/>
    </source>
</evidence>
<dbReference type="GO" id="GO:0046872">
    <property type="term" value="F:metal ion binding"/>
    <property type="evidence" value="ECO:0007669"/>
    <property type="project" value="UniProtKB-KW"/>
</dbReference>
<organism evidence="25 26">
    <name type="scientific">Pseudocohnilembus persalinus</name>
    <name type="common">Ciliate</name>
    <dbReference type="NCBI Taxonomy" id="266149"/>
    <lineage>
        <taxon>Eukaryota</taxon>
        <taxon>Sar</taxon>
        <taxon>Alveolata</taxon>
        <taxon>Ciliophora</taxon>
        <taxon>Intramacronucleata</taxon>
        <taxon>Oligohymenophorea</taxon>
        <taxon>Scuticociliatia</taxon>
        <taxon>Philasterida</taxon>
        <taxon>Pseudocohnilembidae</taxon>
        <taxon>Pseudocohnilembus</taxon>
    </lineage>
</organism>
<comment type="catalytic activity">
    <reaction evidence="22">
        <text>N(6)-methyl-dATP + H2O = N(6)-methyl-dAMP + diphosphate + H(+)</text>
        <dbReference type="Rhea" id="RHEA:67604"/>
        <dbReference type="ChEBI" id="CHEBI:15377"/>
        <dbReference type="ChEBI" id="CHEBI:15378"/>
        <dbReference type="ChEBI" id="CHEBI:33019"/>
        <dbReference type="ChEBI" id="CHEBI:169976"/>
        <dbReference type="ChEBI" id="CHEBI:172872"/>
    </reaction>
    <physiologicalReaction direction="left-to-right" evidence="22">
        <dbReference type="Rhea" id="RHEA:67605"/>
    </physiologicalReaction>
</comment>
<dbReference type="InParanoid" id="A0A0V0QWD6"/>
<dbReference type="AlphaFoldDB" id="A0A0V0QWD6"/>
<evidence type="ECO:0000256" key="7">
    <source>
        <dbReference type="ARBA" id="ARBA00022842"/>
    </source>
</evidence>